<comment type="subcellular location">
    <subcellularLocation>
        <location evidence="1 6">Nucleus</location>
    </subcellularLocation>
</comment>
<feature type="domain" description="T-box" evidence="8">
    <location>
        <begin position="165"/>
        <end position="349"/>
    </location>
</feature>
<dbReference type="CDD" id="cd20193">
    <property type="entry name" value="T-box_TBX20-like"/>
    <property type="match status" value="1"/>
</dbReference>
<name>A0A8J6LBC8_TENMO</name>
<evidence type="ECO:0000256" key="7">
    <source>
        <dbReference type="SAM" id="MobiDB-lite"/>
    </source>
</evidence>
<reference evidence="9" key="2">
    <citation type="submission" date="2021-08" db="EMBL/GenBank/DDBJ databases">
        <authorList>
            <person name="Eriksson T."/>
        </authorList>
    </citation>
    <scope>NUCLEOTIDE SEQUENCE</scope>
    <source>
        <strain evidence="9">Stoneville</strain>
        <tissue evidence="9">Whole head</tissue>
    </source>
</reference>
<dbReference type="SUPFAM" id="SSF49417">
    <property type="entry name" value="p53-like transcription factors"/>
    <property type="match status" value="1"/>
</dbReference>
<feature type="region of interest" description="Disordered" evidence="7">
    <location>
        <begin position="65"/>
        <end position="145"/>
    </location>
</feature>
<dbReference type="EMBL" id="JABDTM020022866">
    <property type="protein sequence ID" value="KAH0815619.1"/>
    <property type="molecule type" value="Genomic_DNA"/>
</dbReference>
<keyword evidence="2" id="KW-0805">Transcription regulation</keyword>
<dbReference type="PANTHER" id="PTHR11267">
    <property type="entry name" value="T-BOX PROTEIN-RELATED"/>
    <property type="match status" value="1"/>
</dbReference>
<dbReference type="GO" id="GO:0007507">
    <property type="term" value="P:heart development"/>
    <property type="evidence" value="ECO:0007669"/>
    <property type="project" value="TreeGrafter"/>
</dbReference>
<evidence type="ECO:0000256" key="4">
    <source>
        <dbReference type="ARBA" id="ARBA00023163"/>
    </source>
</evidence>
<evidence type="ECO:0000256" key="6">
    <source>
        <dbReference type="PROSITE-ProRule" id="PRU00201"/>
    </source>
</evidence>
<sequence>MAGLAIAVGDQWVAQDGQGIRGCFVMLLGAMPEESAAAGLLVPTAKTRATDFSIAAIMARGAVAPPDADARELQGDGAISRSSSPDIEDPLEDDDVEVDVEECSDSESARPIKPKLLRQSPAISDCGSEPTDLDRESPDIVPEKPNPKTKISCNCDELLNVECHLETKDLWDKFHDLGTEMIITKTGRRMFPTLRVSFTGIRPDQRYAVLLDIVPVDNKRYRYAYHRSSWLVAGKADPPAPCRIYAHPDSPFSGEQLRKQVVSFEKVKLTNNEMDKNGQIVLNSMHRYQPRIHIVKWREHSGPITDLEQEQYRTFIFPESVFTAVTAYQNQLITKLKIDSNPFAKGFRDSSRLTDFDR</sequence>
<dbReference type="GO" id="GO:0000981">
    <property type="term" value="F:DNA-binding transcription factor activity, RNA polymerase II-specific"/>
    <property type="evidence" value="ECO:0007669"/>
    <property type="project" value="TreeGrafter"/>
</dbReference>
<evidence type="ECO:0000256" key="1">
    <source>
        <dbReference type="ARBA" id="ARBA00004123"/>
    </source>
</evidence>
<evidence type="ECO:0000256" key="5">
    <source>
        <dbReference type="ARBA" id="ARBA00023242"/>
    </source>
</evidence>
<comment type="caution">
    <text evidence="6">Lacks conserved residue(s) required for the propagation of feature annotation.</text>
</comment>
<evidence type="ECO:0000313" key="10">
    <source>
        <dbReference type="Proteomes" id="UP000719412"/>
    </source>
</evidence>
<keyword evidence="5 6" id="KW-0539">Nucleus</keyword>
<dbReference type="PANTHER" id="PTHR11267:SF190">
    <property type="entry name" value="T-BOX TRANSCRIPTION FACTOR TBX20"/>
    <property type="match status" value="1"/>
</dbReference>
<dbReference type="InterPro" id="IPR008967">
    <property type="entry name" value="p53-like_TF_DNA-bd_sf"/>
</dbReference>
<dbReference type="InterPro" id="IPR046360">
    <property type="entry name" value="T-box_DNA-bd"/>
</dbReference>
<dbReference type="Gene3D" id="2.60.40.820">
    <property type="entry name" value="Transcription factor, T-box"/>
    <property type="match status" value="1"/>
</dbReference>
<evidence type="ECO:0000313" key="9">
    <source>
        <dbReference type="EMBL" id="KAH0815619.1"/>
    </source>
</evidence>
<dbReference type="GO" id="GO:0005634">
    <property type="term" value="C:nucleus"/>
    <property type="evidence" value="ECO:0007669"/>
    <property type="project" value="UniProtKB-SubCell"/>
</dbReference>
<feature type="compositionally biased region" description="Basic and acidic residues" evidence="7">
    <location>
        <begin position="132"/>
        <end position="145"/>
    </location>
</feature>
<dbReference type="Proteomes" id="UP000719412">
    <property type="component" value="Unassembled WGS sequence"/>
</dbReference>
<reference evidence="9" key="1">
    <citation type="journal article" date="2020" name="J Insects Food Feed">
        <title>The yellow mealworm (Tenebrio molitor) genome: a resource for the emerging insects as food and feed industry.</title>
        <authorList>
            <person name="Eriksson T."/>
            <person name="Andere A."/>
            <person name="Kelstrup H."/>
            <person name="Emery V."/>
            <person name="Picard C."/>
        </authorList>
    </citation>
    <scope>NUCLEOTIDE SEQUENCE</scope>
    <source>
        <strain evidence="9">Stoneville</strain>
        <tissue evidence="9">Whole head</tissue>
    </source>
</reference>
<dbReference type="GO" id="GO:0000785">
    <property type="term" value="C:chromatin"/>
    <property type="evidence" value="ECO:0007669"/>
    <property type="project" value="TreeGrafter"/>
</dbReference>
<feature type="compositionally biased region" description="Acidic residues" evidence="7">
    <location>
        <begin position="86"/>
        <end position="105"/>
    </location>
</feature>
<accession>A0A8J6LBC8</accession>
<dbReference type="GO" id="GO:0000978">
    <property type="term" value="F:RNA polymerase II cis-regulatory region sequence-specific DNA binding"/>
    <property type="evidence" value="ECO:0007669"/>
    <property type="project" value="InterPro"/>
</dbReference>
<evidence type="ECO:0000256" key="3">
    <source>
        <dbReference type="ARBA" id="ARBA00023125"/>
    </source>
</evidence>
<proteinExistence type="predicted"/>
<evidence type="ECO:0000259" key="8">
    <source>
        <dbReference type="PROSITE" id="PS50252"/>
    </source>
</evidence>
<dbReference type="Pfam" id="PF00907">
    <property type="entry name" value="T-box"/>
    <property type="match status" value="1"/>
</dbReference>
<dbReference type="PRINTS" id="PR00937">
    <property type="entry name" value="TBOX"/>
</dbReference>
<comment type="caution">
    <text evidence="9">The sequence shown here is derived from an EMBL/GenBank/DDBJ whole genome shotgun (WGS) entry which is preliminary data.</text>
</comment>
<keyword evidence="4" id="KW-0804">Transcription</keyword>
<dbReference type="SMART" id="SM00425">
    <property type="entry name" value="TBOX"/>
    <property type="match status" value="1"/>
</dbReference>
<keyword evidence="10" id="KW-1185">Reference proteome</keyword>
<dbReference type="PROSITE" id="PS50252">
    <property type="entry name" value="TBOX_3"/>
    <property type="match status" value="1"/>
</dbReference>
<protein>
    <recommendedName>
        <fullName evidence="8">T-box domain-containing protein</fullName>
    </recommendedName>
</protein>
<dbReference type="InterPro" id="IPR001699">
    <property type="entry name" value="TF_T-box"/>
</dbReference>
<dbReference type="AlphaFoldDB" id="A0A8J6LBC8"/>
<evidence type="ECO:0000256" key="2">
    <source>
        <dbReference type="ARBA" id="ARBA00023015"/>
    </source>
</evidence>
<dbReference type="PROSITE" id="PS01283">
    <property type="entry name" value="TBOX_1"/>
    <property type="match status" value="1"/>
</dbReference>
<dbReference type="InterPro" id="IPR036960">
    <property type="entry name" value="T-box_sf"/>
</dbReference>
<dbReference type="InterPro" id="IPR018186">
    <property type="entry name" value="TF_T-box_CS"/>
</dbReference>
<gene>
    <name evidence="9" type="ORF">GEV33_007172</name>
</gene>
<dbReference type="GO" id="GO:0001708">
    <property type="term" value="P:cell fate specification"/>
    <property type="evidence" value="ECO:0007669"/>
    <property type="project" value="TreeGrafter"/>
</dbReference>
<dbReference type="GO" id="GO:0045893">
    <property type="term" value="P:positive regulation of DNA-templated transcription"/>
    <property type="evidence" value="ECO:0007669"/>
    <property type="project" value="InterPro"/>
</dbReference>
<dbReference type="FunFam" id="2.60.40.820:FF:000008">
    <property type="entry name" value="T-box transcription factor TBX20"/>
    <property type="match status" value="1"/>
</dbReference>
<organism evidence="9 10">
    <name type="scientific">Tenebrio molitor</name>
    <name type="common">Yellow mealworm beetle</name>
    <dbReference type="NCBI Taxonomy" id="7067"/>
    <lineage>
        <taxon>Eukaryota</taxon>
        <taxon>Metazoa</taxon>
        <taxon>Ecdysozoa</taxon>
        <taxon>Arthropoda</taxon>
        <taxon>Hexapoda</taxon>
        <taxon>Insecta</taxon>
        <taxon>Pterygota</taxon>
        <taxon>Neoptera</taxon>
        <taxon>Endopterygota</taxon>
        <taxon>Coleoptera</taxon>
        <taxon>Polyphaga</taxon>
        <taxon>Cucujiformia</taxon>
        <taxon>Tenebrionidae</taxon>
        <taxon>Tenebrio</taxon>
    </lineage>
</organism>
<keyword evidence="3 6" id="KW-0238">DNA-binding</keyword>